<dbReference type="Gene3D" id="2.30.30.100">
    <property type="match status" value="1"/>
</dbReference>
<feature type="domain" description="Sm" evidence="2">
    <location>
        <begin position="141"/>
        <end position="252"/>
    </location>
</feature>
<accession>A0AAD4JRC7</accession>
<feature type="region of interest" description="Disordered" evidence="1">
    <location>
        <begin position="1"/>
        <end position="22"/>
    </location>
</feature>
<feature type="compositionally biased region" description="Basic and acidic residues" evidence="1">
    <location>
        <begin position="1"/>
        <end position="14"/>
    </location>
</feature>
<feature type="non-terminal residue" evidence="3">
    <location>
        <position position="1"/>
    </location>
</feature>
<dbReference type="SMART" id="SM00651">
    <property type="entry name" value="Sm"/>
    <property type="match status" value="1"/>
</dbReference>
<dbReference type="Pfam" id="PF01423">
    <property type="entry name" value="LSM"/>
    <property type="match status" value="1"/>
</dbReference>
<dbReference type="SUPFAM" id="SSF50182">
    <property type="entry name" value="Sm-like ribonucleoproteins"/>
    <property type="match status" value="1"/>
</dbReference>
<keyword evidence="4" id="KW-1185">Reference proteome</keyword>
<reference evidence="3" key="1">
    <citation type="journal article" date="2021" name="Mol. Ecol. Resour.">
        <title>Phylogenomic analyses of the genus Drosophila reveals genomic signals of climate adaptation.</title>
        <authorList>
            <person name="Li F."/>
            <person name="Rane R.V."/>
            <person name="Luria V."/>
            <person name="Xiong Z."/>
            <person name="Chen J."/>
            <person name="Li Z."/>
            <person name="Catullo R.A."/>
            <person name="Griffin P.C."/>
            <person name="Schiffer M."/>
            <person name="Pearce S."/>
            <person name="Lee S.F."/>
            <person name="McElroy K."/>
            <person name="Stocker A."/>
            <person name="Shirriffs J."/>
            <person name="Cockerell F."/>
            <person name="Coppin C."/>
            <person name="Sgro C.M."/>
            <person name="Karger A."/>
            <person name="Cain J.W."/>
            <person name="Weber J.A."/>
            <person name="Santpere G."/>
            <person name="Kirschner M.W."/>
            <person name="Hoffmann A.A."/>
            <person name="Oakeshott J.G."/>
            <person name="Zhang G."/>
        </authorList>
    </citation>
    <scope>NUCLEOTIDE SEQUENCE</scope>
    <source>
        <strain evidence="3">BGI-SZ-2011g</strain>
    </source>
</reference>
<feature type="non-terminal residue" evidence="3">
    <location>
        <position position="256"/>
    </location>
</feature>
<dbReference type="PANTHER" id="PTHR21415">
    <property type="entry name" value="U7 SNRNA-ASSOCIATED SM-LIKE PROTEIN LSM11"/>
    <property type="match status" value="1"/>
</dbReference>
<organism evidence="3 4">
    <name type="scientific">Drosophila rubida</name>
    <dbReference type="NCBI Taxonomy" id="30044"/>
    <lineage>
        <taxon>Eukaryota</taxon>
        <taxon>Metazoa</taxon>
        <taxon>Ecdysozoa</taxon>
        <taxon>Arthropoda</taxon>
        <taxon>Hexapoda</taxon>
        <taxon>Insecta</taxon>
        <taxon>Pterygota</taxon>
        <taxon>Neoptera</taxon>
        <taxon>Endopterygota</taxon>
        <taxon>Diptera</taxon>
        <taxon>Brachycera</taxon>
        <taxon>Muscomorpha</taxon>
        <taxon>Ephydroidea</taxon>
        <taxon>Drosophilidae</taxon>
        <taxon>Drosophila</taxon>
    </lineage>
</organism>
<dbReference type="EMBL" id="JAJJHW010003889">
    <property type="protein sequence ID" value="KAH8355195.1"/>
    <property type="molecule type" value="Genomic_DNA"/>
</dbReference>
<evidence type="ECO:0000259" key="2">
    <source>
        <dbReference type="SMART" id="SM00651"/>
    </source>
</evidence>
<evidence type="ECO:0000313" key="4">
    <source>
        <dbReference type="Proteomes" id="UP001200034"/>
    </source>
</evidence>
<evidence type="ECO:0000256" key="1">
    <source>
        <dbReference type="SAM" id="MobiDB-lite"/>
    </source>
</evidence>
<sequence length="256" mass="29167">VVKMSDDTSKKDESNPEELDVGSERFNPLRALYAVDYKITEKPPKVLYQNLAAFETALIKFGVWQLNKRQQKGSNGAIEAVKSKPDSMESSMEQPTSLRRFAPHQMTIKGTIKTKHQRNIFTHMAGMDGPLSYLRKFLPPAEQVTTTRIRVYLRKEHGIAGTIEGELVAFDKQWNLLLKNAVQVWQRRKYKYGDQKVACPPPASEECSTRLRQLGITLPTVQVKSLNRKNVQLRRELPQLMVRGENVVLISCTNKA</sequence>
<dbReference type="InterPro" id="IPR010920">
    <property type="entry name" value="LSM_dom_sf"/>
</dbReference>
<evidence type="ECO:0000313" key="3">
    <source>
        <dbReference type="EMBL" id="KAH8355195.1"/>
    </source>
</evidence>
<feature type="region of interest" description="Disordered" evidence="1">
    <location>
        <begin position="74"/>
        <end position="96"/>
    </location>
</feature>
<dbReference type="InterPro" id="IPR001163">
    <property type="entry name" value="Sm_dom_euk/arc"/>
</dbReference>
<dbReference type="InterPro" id="IPR034109">
    <property type="entry name" value="Lsm11_M"/>
</dbReference>
<dbReference type="AlphaFoldDB" id="A0AAD4JRC7"/>
<dbReference type="Proteomes" id="UP001200034">
    <property type="component" value="Unassembled WGS sequence"/>
</dbReference>
<proteinExistence type="predicted"/>
<dbReference type="CDD" id="cd01739">
    <property type="entry name" value="LSm11_M"/>
    <property type="match status" value="1"/>
</dbReference>
<dbReference type="PANTHER" id="PTHR21415:SF1">
    <property type="entry name" value="U7 SNRNA-ASSOCIATED SM-LIKE PROTEIN LSM11"/>
    <property type="match status" value="1"/>
</dbReference>
<dbReference type="InterPro" id="IPR039267">
    <property type="entry name" value="Lsm11"/>
</dbReference>
<dbReference type="GO" id="GO:0005683">
    <property type="term" value="C:U7 snRNP"/>
    <property type="evidence" value="ECO:0007669"/>
    <property type="project" value="TreeGrafter"/>
</dbReference>
<comment type="caution">
    <text evidence="3">The sequence shown here is derived from an EMBL/GenBank/DDBJ whole genome shotgun (WGS) entry which is preliminary data.</text>
</comment>
<dbReference type="GO" id="GO:0071209">
    <property type="term" value="F:U7 snRNA binding"/>
    <property type="evidence" value="ECO:0007669"/>
    <property type="project" value="InterPro"/>
</dbReference>
<gene>
    <name evidence="3" type="ORF">KR093_008152</name>
</gene>
<name>A0AAD4JRC7_9MUSC</name>
<dbReference type="GO" id="GO:0006398">
    <property type="term" value="P:mRNA 3'-end processing by stem-loop binding and cleavage"/>
    <property type="evidence" value="ECO:0007669"/>
    <property type="project" value="TreeGrafter"/>
</dbReference>
<protein>
    <recommendedName>
        <fullName evidence="2">Sm domain-containing protein</fullName>
    </recommendedName>
</protein>